<evidence type="ECO:0000313" key="1">
    <source>
        <dbReference type="EMBL" id="CRL40876.1"/>
    </source>
</evidence>
<organism evidence="1 2">
    <name type="scientific">Roseburia inulinivorans</name>
    <dbReference type="NCBI Taxonomy" id="360807"/>
    <lineage>
        <taxon>Bacteria</taxon>
        <taxon>Bacillati</taxon>
        <taxon>Bacillota</taxon>
        <taxon>Clostridia</taxon>
        <taxon>Lachnospirales</taxon>
        <taxon>Lachnospiraceae</taxon>
        <taxon>Roseburia</taxon>
    </lineage>
</organism>
<dbReference type="OrthoDB" id="9998201at2"/>
<protein>
    <submittedName>
        <fullName evidence="1">Uncharacterized protein</fullName>
    </submittedName>
</protein>
<name>A0A0M6WTJ8_9FIRM</name>
<dbReference type="Proteomes" id="UP000049828">
    <property type="component" value="Unassembled WGS sequence"/>
</dbReference>
<proteinExistence type="predicted"/>
<keyword evidence="2" id="KW-1185">Reference proteome</keyword>
<dbReference type="RefSeq" id="WP_156337747.1">
    <property type="nucleotide sequence ID" value="NZ_CVRS01000086.1"/>
</dbReference>
<accession>A0A0M6WTJ8</accession>
<evidence type="ECO:0000313" key="2">
    <source>
        <dbReference type="Proteomes" id="UP000049828"/>
    </source>
</evidence>
<dbReference type="EMBL" id="CVRS01000086">
    <property type="protein sequence ID" value="CRL40876.1"/>
    <property type="molecule type" value="Genomic_DNA"/>
</dbReference>
<gene>
    <name evidence="1" type="ORF">RIL183_27651</name>
</gene>
<reference evidence="2" key="1">
    <citation type="submission" date="2015-05" db="EMBL/GenBank/DDBJ databases">
        <authorList>
            <consortium name="Pathogen Informatics"/>
        </authorList>
    </citation>
    <scope>NUCLEOTIDE SEQUENCE [LARGE SCALE GENOMIC DNA]</scope>
    <source>
        <strain evidence="2">L1-83</strain>
    </source>
</reference>
<sequence length="168" mass="18530">MMGLGRERRLNCRLYVDRQSDAKVVEKLDRLLVEKHFLNQTELIKHGIELVYREVYKEGSRANSTYMSGERLQKLAEVVSGELKPELRLLLEGAEARILEKIDSVKVNSVMVGETDNVPGVVGVGEGEAGVIGAVRQSDRKIEESADSSAEKVLSGSAISFLKGLNDD</sequence>
<dbReference type="AlphaFoldDB" id="A0A0M6WTJ8"/>